<dbReference type="PaxDb" id="39947-A0A0P0W7S2"/>
<sequence length="122" mass="13503">MRKNAHDGGGLARRRRAGSRLTPPLPPVAVALHKGDGDLLPHRANRIDQRLSLELLRCSCSSKSRSKNSLFFLCGFLLKAGYLTSSLKKILSFFLCLSGIWESCSSHLSCDILYEICEFCSS</sequence>
<dbReference type="InParanoid" id="A0A0P0W7S2"/>
<reference evidence="3" key="1">
    <citation type="journal article" date="2005" name="Nature">
        <title>The map-based sequence of the rice genome.</title>
        <authorList>
            <consortium name="International rice genome sequencing project (IRGSP)"/>
            <person name="Matsumoto T."/>
            <person name="Wu J."/>
            <person name="Kanamori H."/>
            <person name="Katayose Y."/>
            <person name="Fujisawa M."/>
            <person name="Namiki N."/>
            <person name="Mizuno H."/>
            <person name="Yamamoto K."/>
            <person name="Antonio B.A."/>
            <person name="Baba T."/>
            <person name="Sakata K."/>
            <person name="Nagamura Y."/>
            <person name="Aoki H."/>
            <person name="Arikawa K."/>
            <person name="Arita K."/>
            <person name="Bito T."/>
            <person name="Chiden Y."/>
            <person name="Fujitsuka N."/>
            <person name="Fukunaka R."/>
            <person name="Hamada M."/>
            <person name="Harada C."/>
            <person name="Hayashi A."/>
            <person name="Hijishita S."/>
            <person name="Honda M."/>
            <person name="Hosokawa S."/>
            <person name="Ichikawa Y."/>
            <person name="Idonuma A."/>
            <person name="Iijima M."/>
            <person name="Ikeda M."/>
            <person name="Ikeno M."/>
            <person name="Ito K."/>
            <person name="Ito S."/>
            <person name="Ito T."/>
            <person name="Ito Y."/>
            <person name="Ito Y."/>
            <person name="Iwabuchi A."/>
            <person name="Kamiya K."/>
            <person name="Karasawa W."/>
            <person name="Kurita K."/>
            <person name="Katagiri S."/>
            <person name="Kikuta A."/>
            <person name="Kobayashi H."/>
            <person name="Kobayashi N."/>
            <person name="Machita K."/>
            <person name="Maehara T."/>
            <person name="Masukawa M."/>
            <person name="Mizubayashi T."/>
            <person name="Mukai Y."/>
            <person name="Nagasaki H."/>
            <person name="Nagata Y."/>
            <person name="Naito S."/>
            <person name="Nakashima M."/>
            <person name="Nakama Y."/>
            <person name="Nakamichi Y."/>
            <person name="Nakamura M."/>
            <person name="Meguro A."/>
            <person name="Negishi M."/>
            <person name="Ohta I."/>
            <person name="Ohta T."/>
            <person name="Okamoto M."/>
            <person name="Ono N."/>
            <person name="Saji S."/>
            <person name="Sakaguchi M."/>
            <person name="Sakai K."/>
            <person name="Shibata M."/>
            <person name="Shimokawa T."/>
            <person name="Song J."/>
            <person name="Takazaki Y."/>
            <person name="Terasawa K."/>
            <person name="Tsugane M."/>
            <person name="Tsuji K."/>
            <person name="Ueda S."/>
            <person name="Waki K."/>
            <person name="Yamagata H."/>
            <person name="Yamamoto M."/>
            <person name="Yamamoto S."/>
            <person name="Yamane H."/>
            <person name="Yoshiki S."/>
            <person name="Yoshihara R."/>
            <person name="Yukawa K."/>
            <person name="Zhong H."/>
            <person name="Yano M."/>
            <person name="Yuan Q."/>
            <person name="Ouyang S."/>
            <person name="Liu J."/>
            <person name="Jones K.M."/>
            <person name="Gansberger K."/>
            <person name="Moffat K."/>
            <person name="Hill J."/>
            <person name="Bera J."/>
            <person name="Fadrosh D."/>
            <person name="Jin S."/>
            <person name="Johri S."/>
            <person name="Kim M."/>
            <person name="Overton L."/>
            <person name="Reardon M."/>
            <person name="Tsitrin T."/>
            <person name="Vuong H."/>
            <person name="Weaver B."/>
            <person name="Ciecko A."/>
            <person name="Tallon L."/>
            <person name="Jackson J."/>
            <person name="Pai G."/>
            <person name="Aken S.V."/>
            <person name="Utterback T."/>
            <person name="Reidmuller S."/>
            <person name="Feldblyum T."/>
            <person name="Hsiao J."/>
            <person name="Zismann V."/>
            <person name="Iobst S."/>
            <person name="de Vazeille A.R."/>
            <person name="Buell C.R."/>
            <person name="Ying K."/>
            <person name="Li Y."/>
            <person name="Lu T."/>
            <person name="Huang Y."/>
            <person name="Zhao Q."/>
            <person name="Feng Q."/>
            <person name="Zhang L."/>
            <person name="Zhu J."/>
            <person name="Weng Q."/>
            <person name="Mu J."/>
            <person name="Lu Y."/>
            <person name="Fan D."/>
            <person name="Liu Y."/>
            <person name="Guan J."/>
            <person name="Zhang Y."/>
            <person name="Yu S."/>
            <person name="Liu X."/>
            <person name="Zhang Y."/>
            <person name="Hong G."/>
            <person name="Han B."/>
            <person name="Choisne N."/>
            <person name="Demange N."/>
            <person name="Orjeda G."/>
            <person name="Samain S."/>
            <person name="Cattolico L."/>
            <person name="Pelletier E."/>
            <person name="Couloux A."/>
            <person name="Segurens B."/>
            <person name="Wincker P."/>
            <person name="D'Hont A."/>
            <person name="Scarpelli C."/>
            <person name="Weissenbach J."/>
            <person name="Salanoubat M."/>
            <person name="Quetier F."/>
            <person name="Yu Y."/>
            <person name="Kim H.R."/>
            <person name="Rambo T."/>
            <person name="Currie J."/>
            <person name="Collura K."/>
            <person name="Luo M."/>
            <person name="Yang T."/>
            <person name="Ammiraju J.S.S."/>
            <person name="Engler F."/>
            <person name="Soderlund C."/>
            <person name="Wing R.A."/>
            <person name="Palmer L.E."/>
            <person name="de la Bastide M."/>
            <person name="Spiegel L."/>
            <person name="Nascimento L."/>
            <person name="Zutavern T."/>
            <person name="O'Shaughnessy A."/>
            <person name="Dike S."/>
            <person name="Dedhia N."/>
            <person name="Preston R."/>
            <person name="Balija V."/>
            <person name="McCombie W.R."/>
            <person name="Chow T."/>
            <person name="Chen H."/>
            <person name="Chung M."/>
            <person name="Chen C."/>
            <person name="Shaw J."/>
            <person name="Wu H."/>
            <person name="Hsiao K."/>
            <person name="Chao Y."/>
            <person name="Chu M."/>
            <person name="Cheng C."/>
            <person name="Hour A."/>
            <person name="Lee P."/>
            <person name="Lin S."/>
            <person name="Lin Y."/>
            <person name="Liou J."/>
            <person name="Liu S."/>
            <person name="Hsing Y."/>
            <person name="Raghuvanshi S."/>
            <person name="Mohanty A."/>
            <person name="Bharti A.K."/>
            <person name="Gaur A."/>
            <person name="Gupta V."/>
            <person name="Kumar D."/>
            <person name="Ravi V."/>
            <person name="Vij S."/>
            <person name="Kapur A."/>
            <person name="Khurana P."/>
            <person name="Khurana P."/>
            <person name="Khurana J.P."/>
            <person name="Tyagi A.K."/>
            <person name="Gaikwad K."/>
            <person name="Singh A."/>
            <person name="Dalal V."/>
            <person name="Srivastava S."/>
            <person name="Dixit A."/>
            <person name="Pal A.K."/>
            <person name="Ghazi I.A."/>
            <person name="Yadav M."/>
            <person name="Pandit A."/>
            <person name="Bhargava A."/>
            <person name="Sureshbabu K."/>
            <person name="Batra K."/>
            <person name="Sharma T.R."/>
            <person name="Mohapatra T."/>
            <person name="Singh N.K."/>
            <person name="Messing J."/>
            <person name="Nelson A.B."/>
            <person name="Fuks G."/>
            <person name="Kavchok S."/>
            <person name="Keizer G."/>
            <person name="Linton E."/>
            <person name="Llaca V."/>
            <person name="Song R."/>
            <person name="Tanyolac B."/>
            <person name="Young S."/>
            <person name="Ho-Il K."/>
            <person name="Hahn J.H."/>
            <person name="Sangsakoo G."/>
            <person name="Vanavichit A."/>
            <person name="de Mattos Luiz.A.T."/>
            <person name="Zimmer P.D."/>
            <person name="Malone G."/>
            <person name="Dellagostin O."/>
            <person name="de Oliveira A.C."/>
            <person name="Bevan M."/>
            <person name="Bancroft I."/>
            <person name="Minx P."/>
            <person name="Cordum H."/>
            <person name="Wilson R."/>
            <person name="Cheng Z."/>
            <person name="Jin W."/>
            <person name="Jiang J."/>
            <person name="Leong S.A."/>
            <person name="Iwama H."/>
            <person name="Gojobori T."/>
            <person name="Itoh T."/>
            <person name="Niimura Y."/>
            <person name="Fujii Y."/>
            <person name="Habara T."/>
            <person name="Sakai H."/>
            <person name="Sato Y."/>
            <person name="Wilson G."/>
            <person name="Kumar K."/>
            <person name="McCouch S."/>
            <person name="Juretic N."/>
            <person name="Hoen D."/>
            <person name="Wright S."/>
            <person name="Bruskiewich R."/>
            <person name="Bureau T."/>
            <person name="Miyao A."/>
            <person name="Hirochika H."/>
            <person name="Nishikawa T."/>
            <person name="Kadowaki K."/>
            <person name="Sugiura M."/>
            <person name="Burr B."/>
            <person name="Sasaki T."/>
        </authorList>
    </citation>
    <scope>NUCLEOTIDE SEQUENCE [LARGE SCALE GENOMIC DNA]</scope>
    <source>
        <strain evidence="3">cv. Nipponbare</strain>
    </source>
</reference>
<keyword evidence="3" id="KW-1185">Reference proteome</keyword>
<accession>A0A0P0W7S2</accession>
<feature type="region of interest" description="Disordered" evidence="1">
    <location>
        <begin position="1"/>
        <end position="25"/>
    </location>
</feature>
<reference evidence="2 3" key="3">
    <citation type="journal article" date="2013" name="Rice">
        <title>Improvement of the Oryza sativa Nipponbare reference genome using next generation sequence and optical map data.</title>
        <authorList>
            <person name="Kawahara Y."/>
            <person name="de la Bastide M."/>
            <person name="Hamilton J.P."/>
            <person name="Kanamori H."/>
            <person name="McCombie W.R."/>
            <person name="Ouyang S."/>
            <person name="Schwartz D.C."/>
            <person name="Tanaka T."/>
            <person name="Wu J."/>
            <person name="Zhou S."/>
            <person name="Childs K.L."/>
            <person name="Davidson R.M."/>
            <person name="Lin H."/>
            <person name="Quesada-Ocampo L."/>
            <person name="Vaillancourt B."/>
            <person name="Sakai H."/>
            <person name="Lee S.S."/>
            <person name="Kim J."/>
            <person name="Numa H."/>
            <person name="Itoh T."/>
            <person name="Buell C.R."/>
            <person name="Matsumoto T."/>
        </authorList>
    </citation>
    <scope>NUCLEOTIDE SEQUENCE [LARGE SCALE GENOMIC DNA]</scope>
    <source>
        <strain evidence="3">cv. Nipponbare</strain>
    </source>
</reference>
<evidence type="ECO:0000313" key="2">
    <source>
        <dbReference type="EMBL" id="BAS88119.1"/>
    </source>
</evidence>
<dbReference type="Proteomes" id="UP000059680">
    <property type="component" value="Chromosome 4"/>
</dbReference>
<name>A0A0P0W7S2_ORYSJ</name>
<reference evidence="2 3" key="2">
    <citation type="journal article" date="2013" name="Plant Cell Physiol.">
        <title>Rice Annotation Project Database (RAP-DB): an integrative and interactive database for rice genomics.</title>
        <authorList>
            <person name="Sakai H."/>
            <person name="Lee S.S."/>
            <person name="Tanaka T."/>
            <person name="Numa H."/>
            <person name="Kim J."/>
            <person name="Kawahara Y."/>
            <person name="Wakimoto H."/>
            <person name="Yang C.C."/>
            <person name="Iwamoto M."/>
            <person name="Abe T."/>
            <person name="Yamada Y."/>
            <person name="Muto A."/>
            <person name="Inokuchi H."/>
            <person name="Ikemura T."/>
            <person name="Matsumoto T."/>
            <person name="Sasaki T."/>
            <person name="Itoh T."/>
        </authorList>
    </citation>
    <scope>NUCLEOTIDE SEQUENCE [LARGE SCALE GENOMIC DNA]</scope>
    <source>
        <strain evidence="3">cv. Nipponbare</strain>
    </source>
</reference>
<organism evidence="2 3">
    <name type="scientific">Oryza sativa subsp. japonica</name>
    <name type="common">Rice</name>
    <dbReference type="NCBI Taxonomy" id="39947"/>
    <lineage>
        <taxon>Eukaryota</taxon>
        <taxon>Viridiplantae</taxon>
        <taxon>Streptophyta</taxon>
        <taxon>Embryophyta</taxon>
        <taxon>Tracheophyta</taxon>
        <taxon>Spermatophyta</taxon>
        <taxon>Magnoliopsida</taxon>
        <taxon>Liliopsida</taxon>
        <taxon>Poales</taxon>
        <taxon>Poaceae</taxon>
        <taxon>BOP clade</taxon>
        <taxon>Oryzoideae</taxon>
        <taxon>Oryzeae</taxon>
        <taxon>Oryzinae</taxon>
        <taxon>Oryza</taxon>
        <taxon>Oryza sativa</taxon>
    </lineage>
</organism>
<gene>
    <name evidence="2" type="ordered locus">Os04g0208450</name>
    <name evidence="2" type="ORF">OSNPB_040208450</name>
</gene>
<dbReference type="Gramene" id="Os04t0208450-01">
    <property type="protein sequence ID" value="Os04t0208450-01"/>
    <property type="gene ID" value="Os04g0208450"/>
</dbReference>
<protein>
    <submittedName>
        <fullName evidence="2">Os04g0208450 protein</fullName>
    </submittedName>
</protein>
<dbReference type="AlphaFoldDB" id="A0A0P0W7S2"/>
<evidence type="ECO:0000256" key="1">
    <source>
        <dbReference type="SAM" id="MobiDB-lite"/>
    </source>
</evidence>
<dbReference type="EMBL" id="AP014960">
    <property type="protein sequence ID" value="BAS88119.1"/>
    <property type="molecule type" value="Genomic_DNA"/>
</dbReference>
<feature type="non-terminal residue" evidence="2">
    <location>
        <position position="122"/>
    </location>
</feature>
<evidence type="ECO:0000313" key="3">
    <source>
        <dbReference type="Proteomes" id="UP000059680"/>
    </source>
</evidence>
<proteinExistence type="predicted"/>